<reference evidence="2 4" key="1">
    <citation type="submission" date="2015-09" db="EMBL/GenBank/DDBJ databases">
        <authorList>
            <person name="Rodrigo-Torres L."/>
            <person name="Arahal D.R."/>
        </authorList>
    </citation>
    <scope>NUCLEOTIDE SEQUENCE [LARGE SCALE GENOMIC DNA]</scope>
    <source>
        <strain evidence="2 4">CECT 5118</strain>
    </source>
</reference>
<evidence type="ECO:0000256" key="1">
    <source>
        <dbReference type="SAM" id="Coils"/>
    </source>
</evidence>
<protein>
    <submittedName>
        <fullName evidence="3">Uncharacterized protein</fullName>
    </submittedName>
</protein>
<organism evidence="3 5">
    <name type="scientific">Thalassovita autumnalis</name>
    <dbReference type="NCBI Taxonomy" id="2072972"/>
    <lineage>
        <taxon>Bacteria</taxon>
        <taxon>Pseudomonadati</taxon>
        <taxon>Pseudomonadota</taxon>
        <taxon>Alphaproteobacteria</taxon>
        <taxon>Rhodobacterales</taxon>
        <taxon>Roseobacteraceae</taxon>
        <taxon>Thalassovita</taxon>
    </lineage>
</organism>
<sequence length="66" mass="7948">MLREQIERMDVERERERSQLNDQIEALREQAERQSADHRQALAVLTDQRKKTVETPKRSFWARIIG</sequence>
<dbReference type="RefSeq" id="WP_048600047.1">
    <property type="nucleotide sequence ID" value="NZ_CYSB01000018.1"/>
</dbReference>
<dbReference type="OrthoDB" id="7909028at2"/>
<dbReference type="Proteomes" id="UP000051887">
    <property type="component" value="Unassembled WGS sequence"/>
</dbReference>
<name>A0A0P1G669_9RHOB</name>
<evidence type="ECO:0000313" key="5">
    <source>
        <dbReference type="Proteomes" id="UP000051887"/>
    </source>
</evidence>
<evidence type="ECO:0000313" key="3">
    <source>
        <dbReference type="EMBL" id="CUH70246.1"/>
    </source>
</evidence>
<dbReference type="AlphaFoldDB" id="A0A0P1G669"/>
<dbReference type="Proteomes" id="UP000051086">
    <property type="component" value="Unassembled WGS sequence"/>
</dbReference>
<dbReference type="EMBL" id="CYSB01000018">
    <property type="protein sequence ID" value="CUH64740.1"/>
    <property type="molecule type" value="Genomic_DNA"/>
</dbReference>
<feature type="coiled-coil region" evidence="1">
    <location>
        <begin position="10"/>
        <end position="48"/>
    </location>
</feature>
<reference evidence="3 5" key="2">
    <citation type="submission" date="2015-09" db="EMBL/GenBank/DDBJ databases">
        <authorList>
            <consortium name="Swine Surveillance"/>
        </authorList>
    </citation>
    <scope>NUCLEOTIDE SEQUENCE [LARGE SCALE GENOMIC DNA]</scope>
    <source>
        <strain evidence="3 5">5120</strain>
    </source>
</reference>
<dbReference type="EMBL" id="CYSC01000002">
    <property type="protein sequence ID" value="CUH70246.1"/>
    <property type="molecule type" value="Genomic_DNA"/>
</dbReference>
<keyword evidence="4" id="KW-1185">Reference proteome</keyword>
<keyword evidence="1" id="KW-0175">Coiled coil</keyword>
<evidence type="ECO:0000313" key="4">
    <source>
        <dbReference type="Proteomes" id="UP000051086"/>
    </source>
</evidence>
<accession>A0A0P1G669</accession>
<gene>
    <name evidence="2" type="ORF">TL5118_00998</name>
    <name evidence="3" type="ORF">TL5120_00017</name>
</gene>
<proteinExistence type="predicted"/>
<evidence type="ECO:0000313" key="2">
    <source>
        <dbReference type="EMBL" id="CUH64740.1"/>
    </source>
</evidence>